<dbReference type="InterPro" id="IPR015424">
    <property type="entry name" value="PyrdxlP-dep_Trfase"/>
</dbReference>
<accession>A0A9W7GLF9</accession>
<dbReference type="Pfam" id="PF00202">
    <property type="entry name" value="Aminotran_3"/>
    <property type="match status" value="1"/>
</dbReference>
<dbReference type="InterPro" id="IPR015421">
    <property type="entry name" value="PyrdxlP-dep_Trfase_major"/>
</dbReference>
<name>A0A9W7GLF9_9STRA</name>
<protein>
    <recommendedName>
        <fullName evidence="5">Glutamate-1-semialdehyde 2,1-aminomutase</fullName>
    </recommendedName>
</protein>
<dbReference type="GO" id="GO:0030170">
    <property type="term" value="F:pyridoxal phosphate binding"/>
    <property type="evidence" value="ECO:0007669"/>
    <property type="project" value="InterPro"/>
</dbReference>
<dbReference type="GO" id="GO:0008483">
    <property type="term" value="F:transaminase activity"/>
    <property type="evidence" value="ECO:0007669"/>
    <property type="project" value="InterPro"/>
</dbReference>
<dbReference type="PANTHER" id="PTHR43713:SF3">
    <property type="entry name" value="GLUTAMATE-1-SEMIALDEHYDE 2,1-AMINOMUTASE 1, CHLOROPLASTIC-RELATED"/>
    <property type="match status" value="1"/>
</dbReference>
<comment type="cofactor">
    <cofactor evidence="1">
        <name>pyridoxal 5'-phosphate</name>
        <dbReference type="ChEBI" id="CHEBI:597326"/>
    </cofactor>
</comment>
<keyword evidence="2" id="KW-0663">Pyridoxal phosphate</keyword>
<dbReference type="InterPro" id="IPR049704">
    <property type="entry name" value="Aminotrans_3_PPA_site"/>
</dbReference>
<dbReference type="Proteomes" id="UP001165065">
    <property type="component" value="Unassembled WGS sequence"/>
</dbReference>
<dbReference type="AlphaFoldDB" id="A0A9W7GLF9"/>
<dbReference type="SUPFAM" id="SSF53383">
    <property type="entry name" value="PLP-dependent transferases"/>
    <property type="match status" value="1"/>
</dbReference>
<proteinExistence type="predicted"/>
<organism evidence="3 4">
    <name type="scientific">Triparma columacea</name>
    <dbReference type="NCBI Taxonomy" id="722753"/>
    <lineage>
        <taxon>Eukaryota</taxon>
        <taxon>Sar</taxon>
        <taxon>Stramenopiles</taxon>
        <taxon>Ochrophyta</taxon>
        <taxon>Bolidophyceae</taxon>
        <taxon>Parmales</taxon>
        <taxon>Triparmaceae</taxon>
        <taxon>Triparma</taxon>
    </lineage>
</organism>
<sequence>MFSSINVGFRLLFYRVMFSGMKVAFLPPTSPLSPDVSFVLSLLPPTLSVPLPSNLLGEVYYLSLGFAVLILPEVYRRLLTLCAIHVASIAPPYVSTVLGSFSHSDGDCLRADGAPDDVALQRGKAFAELIEKLARLFPKSSKIYDDIEGRFSDIRFFDVKKVFFPFREMAKKLSVCVVATRTDGPYLIDADGHKILDVSGSYGVNVIGYEGFKSIGNRAHKEVLNDLGPVLGPIHPDLRGALSMLSEVSGQPECSLHMSGTEAVMCATRLARFNTKKKFIVTFGAAYHGWYDAVQPGVGNERPVPDIIVLKDQSPASLRVIRARAHEIAAVLVNPLQAFTPNQPPPSDGTLIGKVRDSGVTNAREDFRNWLLKLRATCTETGVVLIYDEVYTGFRLAPGGAQEYFNVKADMICYGKALAGGMPIGAVCGPAKLMRRFDPDHPLRLCYLVGTFSAHPSIVTMTKKFLEDVKKIDYQKKHDEYDLWVGLMNKELEERGHPVRLAHFASVWLFQYTEPGRFHWLMQYYLRSRMVNLAWVGTGRLSFSLDFNQTHLSTLRESILLACQDMQDGGWWWTSGPDHSSVIKKMVNKEIAWSLTVSVGRKIRAMLGLGRAGEGKTVKAV</sequence>
<dbReference type="PANTHER" id="PTHR43713">
    <property type="entry name" value="GLUTAMATE-1-SEMIALDEHYDE 2,1-AMINOMUTASE"/>
    <property type="match status" value="1"/>
</dbReference>
<dbReference type="Gene3D" id="3.90.1150.10">
    <property type="entry name" value="Aspartate Aminotransferase, domain 1"/>
    <property type="match status" value="1"/>
</dbReference>
<evidence type="ECO:0000313" key="3">
    <source>
        <dbReference type="EMBL" id="GMI46020.1"/>
    </source>
</evidence>
<reference evidence="4" key="1">
    <citation type="journal article" date="2023" name="Commun. Biol.">
        <title>Genome analysis of Parmales, the sister group of diatoms, reveals the evolutionary specialization of diatoms from phago-mixotrophs to photoautotrophs.</title>
        <authorList>
            <person name="Ban H."/>
            <person name="Sato S."/>
            <person name="Yoshikawa S."/>
            <person name="Yamada K."/>
            <person name="Nakamura Y."/>
            <person name="Ichinomiya M."/>
            <person name="Sato N."/>
            <person name="Blanc-Mathieu R."/>
            <person name="Endo H."/>
            <person name="Kuwata A."/>
            <person name="Ogata H."/>
        </authorList>
    </citation>
    <scope>NUCLEOTIDE SEQUENCE [LARGE SCALE GENOMIC DNA]</scope>
</reference>
<evidence type="ECO:0008006" key="5">
    <source>
        <dbReference type="Google" id="ProtNLM"/>
    </source>
</evidence>
<dbReference type="PROSITE" id="PS00600">
    <property type="entry name" value="AA_TRANSFER_CLASS_3"/>
    <property type="match status" value="1"/>
</dbReference>
<dbReference type="Gene3D" id="3.40.640.10">
    <property type="entry name" value="Type I PLP-dependent aspartate aminotransferase-like (Major domain)"/>
    <property type="match status" value="1"/>
</dbReference>
<evidence type="ECO:0000256" key="2">
    <source>
        <dbReference type="ARBA" id="ARBA00022898"/>
    </source>
</evidence>
<dbReference type="EMBL" id="BRYA01000276">
    <property type="protein sequence ID" value="GMI46020.1"/>
    <property type="molecule type" value="Genomic_DNA"/>
</dbReference>
<evidence type="ECO:0000256" key="1">
    <source>
        <dbReference type="ARBA" id="ARBA00001933"/>
    </source>
</evidence>
<dbReference type="OrthoDB" id="425114at2759"/>
<dbReference type="InterPro" id="IPR015422">
    <property type="entry name" value="PyrdxlP-dep_Trfase_small"/>
</dbReference>
<keyword evidence="4" id="KW-1185">Reference proteome</keyword>
<comment type="caution">
    <text evidence="3">The sequence shown here is derived from an EMBL/GenBank/DDBJ whole genome shotgun (WGS) entry which is preliminary data.</text>
</comment>
<evidence type="ECO:0000313" key="4">
    <source>
        <dbReference type="Proteomes" id="UP001165065"/>
    </source>
</evidence>
<gene>
    <name evidence="3" type="ORF">TrCOL_g12737</name>
</gene>
<dbReference type="InterPro" id="IPR005814">
    <property type="entry name" value="Aminotrans_3"/>
</dbReference>